<comment type="similarity">
    <text evidence="1 6">Belongs to the peptidase S1B family.</text>
</comment>
<dbReference type="InterPro" id="IPR043504">
    <property type="entry name" value="Peptidase_S1_PA_chymotrypsin"/>
</dbReference>
<dbReference type="InterPro" id="IPR009003">
    <property type="entry name" value="Peptidase_S1_PA"/>
</dbReference>
<proteinExistence type="inferred from homology"/>
<gene>
    <name evidence="7" type="ORF">SK854_42220</name>
</gene>
<dbReference type="RefSeq" id="WP_319980763.1">
    <property type="nucleotide sequence ID" value="NZ_JAXAVU010000016.1"/>
</dbReference>
<keyword evidence="2 6" id="KW-0645">Protease</keyword>
<evidence type="ECO:0000313" key="7">
    <source>
        <dbReference type="EMBL" id="MDX8148793.1"/>
    </source>
</evidence>
<keyword evidence="8" id="KW-1185">Reference proteome</keyword>
<dbReference type="InterPro" id="IPR008256">
    <property type="entry name" value="Peptidase_S1B"/>
</dbReference>
<evidence type="ECO:0000256" key="1">
    <source>
        <dbReference type="ARBA" id="ARBA00008764"/>
    </source>
</evidence>
<keyword evidence="4 6" id="KW-0378">Hydrolase</keyword>
<protein>
    <recommendedName>
        <fullName evidence="6">Serine protease</fullName>
        <ecNumber evidence="6">3.4.21.-</ecNumber>
    </recommendedName>
</protein>
<evidence type="ECO:0000313" key="8">
    <source>
        <dbReference type="Proteomes" id="UP001285352"/>
    </source>
</evidence>
<dbReference type="PANTHER" id="PTHR14389:SF3">
    <property type="entry name" value="PROTEIN FAM111A-LIKE"/>
    <property type="match status" value="1"/>
</dbReference>
<reference evidence="7 8" key="1">
    <citation type="submission" date="2023-11" db="EMBL/GenBank/DDBJ databases">
        <title>Lentzea sokolovensis, sp. nov., Lentzea kristufkii, sp. nov., and Lentzea miocenensis, sp. nov., rare actinobacteria from Sokolov Coal Basin, Miocene lacustrine sediment, Czech Republic.</title>
        <authorList>
            <person name="Lara A."/>
            <person name="Kotroba L."/>
            <person name="Nouioui I."/>
            <person name="Neumann-Schaal M."/>
            <person name="Mast Y."/>
            <person name="Chronakova A."/>
        </authorList>
    </citation>
    <scope>NUCLEOTIDE SEQUENCE [LARGE SCALE GENOMIC DNA]</scope>
    <source>
        <strain evidence="7 8">BCCO 10_0061</strain>
    </source>
</reference>
<keyword evidence="3" id="KW-0732">Signal</keyword>
<keyword evidence="5 6" id="KW-0720">Serine protease</keyword>
<evidence type="ECO:0000256" key="6">
    <source>
        <dbReference type="RuleBase" id="RU004296"/>
    </source>
</evidence>
<evidence type="ECO:0000256" key="2">
    <source>
        <dbReference type="ARBA" id="ARBA00022670"/>
    </source>
</evidence>
<name>A0ABU4VAF9_9PSEU</name>
<accession>A0ABU4VAF9</accession>
<dbReference type="EMBL" id="JAXAVU010000016">
    <property type="protein sequence ID" value="MDX8148793.1"/>
    <property type="molecule type" value="Genomic_DNA"/>
</dbReference>
<dbReference type="EC" id="3.4.21.-" evidence="6"/>
<evidence type="ECO:0000256" key="4">
    <source>
        <dbReference type="ARBA" id="ARBA00022801"/>
    </source>
</evidence>
<evidence type="ECO:0000256" key="5">
    <source>
        <dbReference type="ARBA" id="ARBA00022825"/>
    </source>
</evidence>
<dbReference type="PANTHER" id="PTHR14389">
    <property type="entry name" value="SI:CH1073-475A24.1"/>
    <property type="match status" value="1"/>
</dbReference>
<evidence type="ECO:0000256" key="3">
    <source>
        <dbReference type="ARBA" id="ARBA00022729"/>
    </source>
</evidence>
<dbReference type="SUPFAM" id="SSF50494">
    <property type="entry name" value="Trypsin-like serine proteases"/>
    <property type="match status" value="1"/>
</dbReference>
<dbReference type="Pfam" id="PF13365">
    <property type="entry name" value="Trypsin_2"/>
    <property type="match status" value="1"/>
</dbReference>
<dbReference type="PRINTS" id="PR00839">
    <property type="entry name" value="V8PROTEASE"/>
</dbReference>
<sequence length="356" mass="38325">MVSVLDAFPYPFHDPAGQQLHRTLMSLYPAVKSAVLMAERAGLDTGFLDEQQAVAFVWKNILQMTATQGLTRPLVTDVLGTLSPTSPARPFLAGLLADRPTPISSERVGSNGEPPFDDSVTEPEALLYQDDLTMPIGRVPALIESLRTLVELAPSVCLLNVTAGNVEQYGTGFRIGPDLLLTNWHVLHRRNDGARATVVTAEFGFEDDGVGGVCATTAVKCDVNGIESDQGDDWAVIRTTGTLADRWPVVPLSSAATPRCGEPAFVVQHPRGQRKRLGFVRNQVTYCDDRLVHYLTDTQVGSSGAPVFDASGRLIALHHAGGRPQEVLGKPPMRKNEGVRISCITDGLARRGVAVP</sequence>
<dbReference type="Gene3D" id="2.40.10.10">
    <property type="entry name" value="Trypsin-like serine proteases"/>
    <property type="match status" value="2"/>
</dbReference>
<comment type="caution">
    <text evidence="7">The sequence shown here is derived from an EMBL/GenBank/DDBJ whole genome shotgun (WGS) entry which is preliminary data.</text>
</comment>
<organism evidence="7 8">
    <name type="scientific">Lentzea sokolovensis</name>
    <dbReference type="NCBI Taxonomy" id="3095429"/>
    <lineage>
        <taxon>Bacteria</taxon>
        <taxon>Bacillati</taxon>
        <taxon>Actinomycetota</taxon>
        <taxon>Actinomycetes</taxon>
        <taxon>Pseudonocardiales</taxon>
        <taxon>Pseudonocardiaceae</taxon>
        <taxon>Lentzea</taxon>
    </lineage>
</organism>
<dbReference type="Proteomes" id="UP001285352">
    <property type="component" value="Unassembled WGS sequence"/>
</dbReference>